<keyword evidence="2" id="KW-0964">Secreted</keyword>
<reference evidence="10" key="1">
    <citation type="journal article" date="2012" name="Nature">
        <title>The oyster genome reveals stress adaptation and complexity of shell formation.</title>
        <authorList>
            <person name="Zhang G."/>
            <person name="Fang X."/>
            <person name="Guo X."/>
            <person name="Li L."/>
            <person name="Luo R."/>
            <person name="Xu F."/>
            <person name="Yang P."/>
            <person name="Zhang L."/>
            <person name="Wang X."/>
            <person name="Qi H."/>
            <person name="Xiong Z."/>
            <person name="Que H."/>
            <person name="Xie Y."/>
            <person name="Holland P.W."/>
            <person name="Paps J."/>
            <person name="Zhu Y."/>
            <person name="Wu F."/>
            <person name="Chen Y."/>
            <person name="Wang J."/>
            <person name="Peng C."/>
            <person name="Meng J."/>
            <person name="Yang L."/>
            <person name="Liu J."/>
            <person name="Wen B."/>
            <person name="Zhang N."/>
            <person name="Huang Z."/>
            <person name="Zhu Q."/>
            <person name="Feng Y."/>
            <person name="Mount A."/>
            <person name="Hedgecock D."/>
            <person name="Xu Z."/>
            <person name="Liu Y."/>
            <person name="Domazet-Loso T."/>
            <person name="Du Y."/>
            <person name="Sun X."/>
            <person name="Zhang S."/>
            <person name="Liu B."/>
            <person name="Cheng P."/>
            <person name="Jiang X."/>
            <person name="Li J."/>
            <person name="Fan D."/>
            <person name="Wang W."/>
            <person name="Fu W."/>
            <person name="Wang T."/>
            <person name="Wang B."/>
            <person name="Zhang J."/>
            <person name="Peng Z."/>
            <person name="Li Y."/>
            <person name="Li N."/>
            <person name="Wang J."/>
            <person name="Chen M."/>
            <person name="He Y."/>
            <person name="Tan F."/>
            <person name="Song X."/>
            <person name="Zheng Q."/>
            <person name="Huang R."/>
            <person name="Yang H."/>
            <person name="Du X."/>
            <person name="Chen L."/>
            <person name="Yang M."/>
            <person name="Gaffney P.M."/>
            <person name="Wang S."/>
            <person name="Luo L."/>
            <person name="She Z."/>
            <person name="Ming Y."/>
            <person name="Huang W."/>
            <person name="Zhang S."/>
            <person name="Huang B."/>
            <person name="Zhang Y."/>
            <person name="Qu T."/>
            <person name="Ni P."/>
            <person name="Miao G."/>
            <person name="Wang J."/>
            <person name="Wang Q."/>
            <person name="Steinberg C.E."/>
            <person name="Wang H."/>
            <person name="Li N."/>
            <person name="Qian L."/>
            <person name="Zhang G."/>
            <person name="Li Y."/>
            <person name="Yang H."/>
            <person name="Liu X."/>
            <person name="Wang J."/>
            <person name="Yin Y."/>
            <person name="Wang J."/>
        </authorList>
    </citation>
    <scope>NUCLEOTIDE SEQUENCE [LARGE SCALE GENOMIC DNA]</scope>
    <source>
        <strain evidence="10">05x7-T-G4-1.051#20</strain>
    </source>
</reference>
<dbReference type="Pfam" id="PF12662">
    <property type="entry name" value="cEGF"/>
    <property type="match status" value="1"/>
</dbReference>
<dbReference type="CDD" id="cd00054">
    <property type="entry name" value="EGF_CA"/>
    <property type="match status" value="8"/>
</dbReference>
<evidence type="ECO:0000313" key="10">
    <source>
        <dbReference type="EMBL" id="EKC34659.1"/>
    </source>
</evidence>
<dbReference type="PANTHER" id="PTHR24039:SF58">
    <property type="entry name" value="EGF-LIKE DOMAIN-CONTAINING PROTEIN"/>
    <property type="match status" value="1"/>
</dbReference>
<keyword evidence="4" id="KW-0732">Signal</keyword>
<dbReference type="PROSITE" id="PS50871">
    <property type="entry name" value="C1Q"/>
    <property type="match status" value="1"/>
</dbReference>
<evidence type="ECO:0000256" key="2">
    <source>
        <dbReference type="ARBA" id="ARBA00022525"/>
    </source>
</evidence>
<dbReference type="SUPFAM" id="SSF57196">
    <property type="entry name" value="EGF/Laminin"/>
    <property type="match status" value="2"/>
</dbReference>
<dbReference type="PROSITE" id="PS51233">
    <property type="entry name" value="VWFD"/>
    <property type="match status" value="1"/>
</dbReference>
<accession>K1QTV0</accession>
<dbReference type="GO" id="GO:0005509">
    <property type="term" value="F:calcium ion binding"/>
    <property type="evidence" value="ECO:0007669"/>
    <property type="project" value="InterPro"/>
</dbReference>
<organism evidence="10">
    <name type="scientific">Magallana gigas</name>
    <name type="common">Pacific oyster</name>
    <name type="synonym">Crassostrea gigas</name>
    <dbReference type="NCBI Taxonomy" id="29159"/>
    <lineage>
        <taxon>Eukaryota</taxon>
        <taxon>Metazoa</taxon>
        <taxon>Spiralia</taxon>
        <taxon>Lophotrochozoa</taxon>
        <taxon>Mollusca</taxon>
        <taxon>Bivalvia</taxon>
        <taxon>Autobranchia</taxon>
        <taxon>Pteriomorphia</taxon>
        <taxon>Ostreida</taxon>
        <taxon>Ostreoidea</taxon>
        <taxon>Ostreidae</taxon>
        <taxon>Magallana</taxon>
    </lineage>
</organism>
<keyword evidence="7 9" id="KW-1015">Disulfide bond</keyword>
<evidence type="ECO:0000256" key="5">
    <source>
        <dbReference type="ARBA" id="ARBA00022737"/>
    </source>
</evidence>
<dbReference type="InterPro" id="IPR001881">
    <property type="entry name" value="EGF-like_Ca-bd_dom"/>
</dbReference>
<dbReference type="Pfam" id="PF12947">
    <property type="entry name" value="EGF_3"/>
    <property type="match status" value="1"/>
</dbReference>
<dbReference type="SMART" id="SM00110">
    <property type="entry name" value="C1Q"/>
    <property type="match status" value="1"/>
</dbReference>
<feature type="disulfide bond" evidence="9">
    <location>
        <begin position="1379"/>
        <end position="1389"/>
    </location>
</feature>
<evidence type="ECO:0000256" key="7">
    <source>
        <dbReference type="ARBA" id="ARBA00023157"/>
    </source>
</evidence>
<dbReference type="PROSITE" id="PS00010">
    <property type="entry name" value="ASX_HYDROXYL"/>
    <property type="match status" value="9"/>
</dbReference>
<dbReference type="InterPro" id="IPR018097">
    <property type="entry name" value="EGF_Ca-bd_CS"/>
</dbReference>
<dbReference type="PANTHER" id="PTHR24039">
    <property type="entry name" value="FIBRILLIN-RELATED"/>
    <property type="match status" value="1"/>
</dbReference>
<dbReference type="InterPro" id="IPR000152">
    <property type="entry name" value="EGF-type_Asp/Asn_hydroxyl_site"/>
</dbReference>
<dbReference type="PROSITE" id="PS50026">
    <property type="entry name" value="EGF_3"/>
    <property type="match status" value="9"/>
</dbReference>
<keyword evidence="6" id="KW-0106">Calcium</keyword>
<feature type="disulfide bond" evidence="9">
    <location>
        <begin position="933"/>
        <end position="942"/>
    </location>
</feature>
<feature type="disulfide bond" evidence="9">
    <location>
        <begin position="1502"/>
        <end position="1512"/>
    </location>
</feature>
<proteinExistence type="predicted"/>
<dbReference type="FunFam" id="2.10.25.10:FF:000038">
    <property type="entry name" value="Fibrillin 2"/>
    <property type="match status" value="1"/>
</dbReference>
<dbReference type="InterPro" id="IPR009030">
    <property type="entry name" value="Growth_fac_rcpt_cys_sf"/>
</dbReference>
<dbReference type="GO" id="GO:0005576">
    <property type="term" value="C:extracellular region"/>
    <property type="evidence" value="ECO:0007669"/>
    <property type="project" value="UniProtKB-SubCell"/>
</dbReference>
<dbReference type="InterPro" id="IPR013783">
    <property type="entry name" value="Ig-like_fold"/>
</dbReference>
<gene>
    <name evidence="10" type="ORF">CGI_10023202</name>
</gene>
<dbReference type="SUPFAM" id="SSF49842">
    <property type="entry name" value="TNF-like"/>
    <property type="match status" value="1"/>
</dbReference>
<evidence type="ECO:0000256" key="1">
    <source>
        <dbReference type="ARBA" id="ARBA00004613"/>
    </source>
</evidence>
<dbReference type="SUPFAM" id="SSF57184">
    <property type="entry name" value="Growth factor receptor domain"/>
    <property type="match status" value="5"/>
</dbReference>
<comment type="caution">
    <text evidence="9">Lacks conserved residue(s) required for the propagation of feature annotation.</text>
</comment>
<comment type="subcellular location">
    <subcellularLocation>
        <location evidence="1">Secreted</location>
    </subcellularLocation>
</comment>
<dbReference type="InterPro" id="IPR024731">
    <property type="entry name" value="NELL2-like_EGF"/>
</dbReference>
<keyword evidence="3 9" id="KW-0245">EGF-like domain</keyword>
<dbReference type="InterPro" id="IPR049883">
    <property type="entry name" value="NOTCH1_EGF-like"/>
</dbReference>
<dbReference type="InterPro" id="IPR001846">
    <property type="entry name" value="VWF_type-D"/>
</dbReference>
<dbReference type="InterPro" id="IPR001073">
    <property type="entry name" value="C1q_dom"/>
</dbReference>
<evidence type="ECO:0000256" key="8">
    <source>
        <dbReference type="ARBA" id="ARBA00023180"/>
    </source>
</evidence>
<dbReference type="InParanoid" id="K1QTV0"/>
<keyword evidence="8" id="KW-0325">Glycoprotein</keyword>
<evidence type="ECO:0000256" key="4">
    <source>
        <dbReference type="ARBA" id="ARBA00022729"/>
    </source>
</evidence>
<name>K1QTV0_MAGGI</name>
<dbReference type="Pfam" id="PF07645">
    <property type="entry name" value="EGF_CA"/>
    <property type="match status" value="10"/>
</dbReference>
<keyword evidence="5" id="KW-0677">Repeat</keyword>
<dbReference type="SMART" id="SM00181">
    <property type="entry name" value="EGF"/>
    <property type="match status" value="18"/>
</dbReference>
<protein>
    <submittedName>
        <fullName evidence="10">Latent-transforming growth factor beta-binding protein 4</fullName>
    </submittedName>
</protein>
<dbReference type="PROSITE" id="PS00022">
    <property type="entry name" value="EGF_1"/>
    <property type="match status" value="1"/>
</dbReference>
<dbReference type="Gene3D" id="2.60.120.40">
    <property type="match status" value="1"/>
</dbReference>
<dbReference type="InterPro" id="IPR000742">
    <property type="entry name" value="EGF"/>
</dbReference>
<dbReference type="Gene3D" id="2.10.25.10">
    <property type="entry name" value="Laminin"/>
    <property type="match status" value="15"/>
</dbReference>
<dbReference type="Gene3D" id="2.60.40.10">
    <property type="entry name" value="Immunoglobulins"/>
    <property type="match status" value="1"/>
</dbReference>
<dbReference type="SMART" id="SM00179">
    <property type="entry name" value="EGF_CA"/>
    <property type="match status" value="14"/>
</dbReference>
<dbReference type="PROSITE" id="PS01187">
    <property type="entry name" value="EGF_CA"/>
    <property type="match status" value="4"/>
</dbReference>
<dbReference type="InterPro" id="IPR008983">
    <property type="entry name" value="Tumour_necrosis_fac-like_dom"/>
</dbReference>
<dbReference type="EMBL" id="JH816714">
    <property type="protein sequence ID" value="EKC34659.1"/>
    <property type="molecule type" value="Genomic_DNA"/>
</dbReference>
<evidence type="ECO:0000256" key="6">
    <source>
        <dbReference type="ARBA" id="ARBA00022837"/>
    </source>
</evidence>
<evidence type="ECO:0000256" key="9">
    <source>
        <dbReference type="PROSITE-ProRule" id="PRU00076"/>
    </source>
</evidence>
<dbReference type="HOGENOM" id="CLU_233107_0_0_1"/>
<dbReference type="FunFam" id="2.10.25.10:FF:000119">
    <property type="entry name" value="vitamin K-dependent protein S"/>
    <property type="match status" value="3"/>
</dbReference>
<dbReference type="Pfam" id="PF00386">
    <property type="entry name" value="C1q"/>
    <property type="match status" value="1"/>
</dbReference>
<dbReference type="PROSITE" id="PS01186">
    <property type="entry name" value="EGF_2"/>
    <property type="match status" value="13"/>
</dbReference>
<dbReference type="InterPro" id="IPR026823">
    <property type="entry name" value="cEGF"/>
</dbReference>
<sequence length="2052" mass="227285">MHYSNTFLLVVLCLLPLISISLGLSSLTDDPNETEKSDHELLVKLEQSLQKMTLELSFLRGEVENLQETNIKLMGEINNCNQSLEIMTEKVEGVDMEHNNANQVRCTRKMGSMNVFKNTGGPRNFPVLLIFCILTNAIQRTTARDEPTTTDTTATADRRICPFMLITPSYLEIDFGKRAIFSGLKEAKLEHSLKARWQVIRNGTIETIDVNADKYKGSQLLPNLTLIIKAAFEDEGFYRFQVMIEDGWCTSNRVELRKVRGILQHDDPCTQTRECKDRMELICSDTYKKCVCNSLYAYPHGNRCYFQPLSPGAINISGSIFHPEHLHLNWAVPEMNTSVDMYRITIDGHSFNSSRNFIDWPKRLEPGTKYNVTIHAISCWNLIYEKRSDPYDEEITTIRTPRVFLSSSPFYHVPYLSNLKANASIQLRADFPPILEVKWQKVRRTTTWDIGTAEDIDISLNEFKGSTVDKSYPLLLINGVTFDDKNDYISYRCLARNSEGWGASDNANITVIGTKYTGKIELPYGEIEKDLILKSKKTSEALKSPMIVNVEDGSDGGFNLVKTITFQCFLISDGENTFAVYNYEDEGYGFINLLKGFVHKRKQENADFAGTFGDPHFTTLDGKLYTFNGFGEYTLMKIATSTTTFELQSRTELASSQNGAKSNATVFSAFVAKDQTGASIQVEMARNKKSMIIKANGRDLTKQFENSNYTLLTTNISIRWDNGKISALFLKPWSVKEKSLFQYDDGLTFRDFYHPKFVPMFLDEVDESRLNDAKAKCGPRPAASCVSDYLATGDIEVALSSGKSEETSDKNIAELENESPQISGNTTINAHVNKTIKFKFEISDDGKTGPRYVVLKQPDHFVLDNQTGIATWTPINDEVSEISILAEDDMGVQSPALDVTVNLCSGCNNHGSCGFDNLPSSGETGFNKIVCDCDQGFTGDNCESEVDACLEMPCSLNRQCTDLSPEEESVLGRGYNCSACPPGYDTSDDSCSDVDECLSKDNNNCNATVETCENTEGGYICQCLPGYKKIEDKCIDIDECLTGTTRCEQLCQNTPGSLTCSCFLGYTLKSDHRSCVKADNDPCKDFPSKCEYTCSNKTGTIQCDCPLGYELASNGISCKDINECELPTSLCEEGCVNTEGSFNCTCRPGYYLSQDKTSCKGCEPPNYGNNCSKLCECGPGGERCDVVSGCVCLSGWTGENCDEDVDECTTDPFICGSNRVCKNLEGSYLCGCEDGFQLMADKCEDIDECSDVSLNDCPKSTTFCRNAYGNYSCECQKGFQMKNGACEDINECETGVHPCSQMCINVDGGYNCGCYFGFTLGEDRENCERVKDICALFPGLNCSYGCRRGGHDPASGICFCESGYQLDSDGKTCIDINECSSKNKCAHNCTNTKGSFKCGCAVGYKLQNDGISCEPCGKFFYGENCETPCKCGRGSNTCDNIKGCVCEQGWTGESCEQDVNECKSNPCPGHHDICVNTPGSFRCECPPGFRKINGFCRDIDECQDSSICPQKCNNTVGSYKCACNHGFKLENEKDCVDINECLDTKCHDCENSPGSFKCLCNEGFIIDPITQKKCNNINECSDGSHTCSSYATCTDTIGSYTCKCPDKGFKGDGHKCTVCDDFTYGEQCSKLCACNRTNAVGCDAVSGECTCNSKWEGRDCTVDIDECKRGTKICGSDLHVCVNTPGSAICECRYGGTDLTNCVQPKAGYSTNETETKVKVEVRFDINVQRQKFLNDSVTIVEEFEKSLNAFYEEENVDGFHLVKVLSAQFGSLIIDYEIIGSLNKSVNFTTELAKCMTDLLHGISPLASPCYVMHSFGYSCLSGEKCIDSSGIAKIDISDSYIQKMKFRREYTPPTNYNDDSRAYGAYFGQEQHLQNMSLELSFLRGEVDDLRKTNKGLVDEITRCNRSLETVETKYQQVAFTAGIAQNVLGDESRTDIIYRDVITNLGGGYNPTNGVFTAPVSGTYVFFTTVVSWDDGNISTDIVLNGNSKVRTFADSRGFHTPEQYVYQTGTNLVSLHLQVGDRVWVRKYSGTGSIAHPTPMHTFSGYLL</sequence>
<evidence type="ECO:0000256" key="3">
    <source>
        <dbReference type="ARBA" id="ARBA00022536"/>
    </source>
</evidence>